<dbReference type="EMBL" id="UGPB01000001">
    <property type="protein sequence ID" value="STY29535.1"/>
    <property type="molecule type" value="Genomic_DNA"/>
</dbReference>
<keyword evidence="1" id="KW-1133">Transmembrane helix</keyword>
<feature type="signal peptide" evidence="2">
    <location>
        <begin position="1"/>
        <end position="19"/>
    </location>
</feature>
<evidence type="ECO:0000256" key="1">
    <source>
        <dbReference type="SAM" id="Phobius"/>
    </source>
</evidence>
<proteinExistence type="predicted"/>
<dbReference type="Proteomes" id="UP000255297">
    <property type="component" value="Unassembled WGS sequence"/>
</dbReference>
<accession>A0A378LRF9</accession>
<feature type="transmembrane region" description="Helical" evidence="1">
    <location>
        <begin position="67"/>
        <end position="88"/>
    </location>
</feature>
<feature type="chain" id="PRO_5016828980" description="Transmembrane protein" evidence="2">
    <location>
        <begin position="20"/>
        <end position="103"/>
    </location>
</feature>
<organism evidence="3 4">
    <name type="scientific">Legionella wadsworthii</name>
    <dbReference type="NCBI Taxonomy" id="28088"/>
    <lineage>
        <taxon>Bacteria</taxon>
        <taxon>Pseudomonadati</taxon>
        <taxon>Pseudomonadota</taxon>
        <taxon>Gammaproteobacteria</taxon>
        <taxon>Legionellales</taxon>
        <taxon>Legionellaceae</taxon>
        <taxon>Legionella</taxon>
    </lineage>
</organism>
<evidence type="ECO:0000256" key="2">
    <source>
        <dbReference type="SAM" id="SignalP"/>
    </source>
</evidence>
<name>A0A378LRF9_9GAMM</name>
<reference evidence="3 4" key="1">
    <citation type="submission" date="2018-06" db="EMBL/GenBank/DDBJ databases">
        <authorList>
            <consortium name="Pathogen Informatics"/>
            <person name="Doyle S."/>
        </authorList>
    </citation>
    <scope>NUCLEOTIDE SEQUENCE [LARGE SCALE GENOMIC DNA]</scope>
    <source>
        <strain evidence="3 4">NCTC11532</strain>
    </source>
</reference>
<evidence type="ECO:0000313" key="3">
    <source>
        <dbReference type="EMBL" id="STY29535.1"/>
    </source>
</evidence>
<keyword evidence="1" id="KW-0472">Membrane</keyword>
<protein>
    <recommendedName>
        <fullName evidence="5">Transmembrane protein</fullName>
    </recommendedName>
</protein>
<sequence>MRKNLALVLFLLMSALFLAPLKLPTCPFQSAPAALSIAITPCSAQQIMSNSCFSASYWFQEEFNTKYLNVIANLIGLLGFLIIFSKYISPQDEIYRPPIKSLI</sequence>
<keyword evidence="1" id="KW-0812">Transmembrane</keyword>
<evidence type="ECO:0008006" key="5">
    <source>
        <dbReference type="Google" id="ProtNLM"/>
    </source>
</evidence>
<keyword evidence="4" id="KW-1185">Reference proteome</keyword>
<gene>
    <name evidence="3" type="ORF">NCTC11532_01722</name>
</gene>
<evidence type="ECO:0000313" key="4">
    <source>
        <dbReference type="Proteomes" id="UP000255297"/>
    </source>
</evidence>
<dbReference type="AlphaFoldDB" id="A0A378LRF9"/>
<dbReference type="STRING" id="1122170.GCA_000701265_00764"/>
<keyword evidence="2" id="KW-0732">Signal</keyword>
<dbReference type="RefSeq" id="WP_031565374.1">
    <property type="nucleotide sequence ID" value="NZ_CAAAIS010000003.1"/>
</dbReference>
<dbReference type="OrthoDB" id="5654273at2"/>